<dbReference type="SUPFAM" id="SSF56601">
    <property type="entry name" value="beta-lactamase/transpeptidase-like"/>
    <property type="match status" value="1"/>
</dbReference>
<sequence>MKVYLKLFLLIFIITISSCGTTHKLKKDFKNHQNDSEFFKGFVLYNPETKTQIINHNGSKFFTPASNTKLYTFYSAYKTLGDSLIGLEYYKNYDTLYIKGTADPSFLYEFEGSKTIPFLKEHDGPIVILDESLDDNRFGNGWSWEDYQYYYMPERSLFPMYGNVFTYAMKGDSIAAHPSFFKKNITVLDSIDMNREFEENQFYLERLDSTLNYIPFKTSTKIVAELLSDTLQKPVHVMSKKSDLDFKPFYSIAVDSVYKQMLVVSDNFIAEQLMLQVAKKVNDTYNAEDGIEYILENHLQNLPQKPVWRDGSGLSVYNLFSPEDTVHLLTKMYQEIPLDKLLSYFPVGGENGTLRNWYGGKEKPYVYAKSGTLSNTYCLSGYIITKKGTPLIFSYMNNNFNQSNSNIRKQIQDHLSKIYEKY</sequence>
<keyword evidence="3" id="KW-0645">Protease</keyword>
<accession>A0A4U0EYJ9</accession>
<keyword evidence="2" id="KW-0378">Hydrolase</keyword>
<dbReference type="PROSITE" id="PS51257">
    <property type="entry name" value="PROKAR_LIPOPROTEIN"/>
    <property type="match status" value="1"/>
</dbReference>
<reference evidence="3 4" key="1">
    <citation type="submission" date="2019-04" db="EMBL/GenBank/DDBJ databases">
        <title>Lacinutrix sp. nov., isolated from marine water.</title>
        <authorList>
            <person name="Kim W."/>
        </authorList>
    </citation>
    <scope>NUCLEOTIDE SEQUENCE [LARGE SCALE GENOMIC DNA]</scope>
    <source>
        <strain evidence="3 4">CAU 1491</strain>
    </source>
</reference>
<evidence type="ECO:0000256" key="1">
    <source>
        <dbReference type="ARBA" id="ARBA00006096"/>
    </source>
</evidence>
<keyword evidence="3" id="KW-0121">Carboxypeptidase</keyword>
<dbReference type="RefSeq" id="WP_136841273.1">
    <property type="nucleotide sequence ID" value="NZ_SUPL01000002.1"/>
</dbReference>
<dbReference type="PRINTS" id="PR00922">
    <property type="entry name" value="DADACBPTASE3"/>
</dbReference>
<dbReference type="InterPro" id="IPR000667">
    <property type="entry name" value="Peptidase_S13"/>
</dbReference>
<dbReference type="PANTHER" id="PTHR30023:SF0">
    <property type="entry name" value="PENICILLIN-SENSITIVE CARBOXYPEPTIDASE A"/>
    <property type="match status" value="1"/>
</dbReference>
<evidence type="ECO:0000256" key="2">
    <source>
        <dbReference type="ARBA" id="ARBA00022801"/>
    </source>
</evidence>
<gene>
    <name evidence="3" type="ORF">E5167_03935</name>
</gene>
<dbReference type="InterPro" id="IPR012338">
    <property type="entry name" value="Beta-lactam/transpept-like"/>
</dbReference>
<dbReference type="AlphaFoldDB" id="A0A4U0EYJ9"/>
<evidence type="ECO:0000313" key="4">
    <source>
        <dbReference type="Proteomes" id="UP000307657"/>
    </source>
</evidence>
<dbReference type="Pfam" id="PF02113">
    <property type="entry name" value="Peptidase_S13"/>
    <property type="match status" value="2"/>
</dbReference>
<dbReference type="Gene3D" id="3.40.710.10">
    <property type="entry name" value="DD-peptidase/beta-lactamase superfamily"/>
    <property type="match status" value="2"/>
</dbReference>
<proteinExistence type="inferred from homology"/>
<evidence type="ECO:0000313" key="3">
    <source>
        <dbReference type="EMBL" id="TJY37107.1"/>
    </source>
</evidence>
<protein>
    <submittedName>
        <fullName evidence="3">D-alanyl-D-alanine carboxypeptidase</fullName>
    </submittedName>
</protein>
<dbReference type="EMBL" id="SUPL01000002">
    <property type="protein sequence ID" value="TJY37107.1"/>
    <property type="molecule type" value="Genomic_DNA"/>
</dbReference>
<name>A0A4U0EYJ9_9FLAO</name>
<dbReference type="PANTHER" id="PTHR30023">
    <property type="entry name" value="D-ALANYL-D-ALANINE CARBOXYPEPTIDASE"/>
    <property type="match status" value="1"/>
</dbReference>
<dbReference type="GO" id="GO:0006508">
    <property type="term" value="P:proteolysis"/>
    <property type="evidence" value="ECO:0007669"/>
    <property type="project" value="InterPro"/>
</dbReference>
<dbReference type="GO" id="GO:0004185">
    <property type="term" value="F:serine-type carboxypeptidase activity"/>
    <property type="evidence" value="ECO:0007669"/>
    <property type="project" value="InterPro"/>
</dbReference>
<comment type="caution">
    <text evidence="3">The sequence shown here is derived from an EMBL/GenBank/DDBJ whole genome shotgun (WGS) entry which is preliminary data.</text>
</comment>
<dbReference type="Proteomes" id="UP000307657">
    <property type="component" value="Unassembled WGS sequence"/>
</dbReference>
<organism evidence="3 4">
    <name type="scientific">Pontimicrobium aquaticum</name>
    <dbReference type="NCBI Taxonomy" id="2565367"/>
    <lineage>
        <taxon>Bacteria</taxon>
        <taxon>Pseudomonadati</taxon>
        <taxon>Bacteroidota</taxon>
        <taxon>Flavobacteriia</taxon>
        <taxon>Flavobacteriales</taxon>
        <taxon>Flavobacteriaceae</taxon>
        <taxon>Pontimicrobium</taxon>
    </lineage>
</organism>
<keyword evidence="4" id="KW-1185">Reference proteome</keyword>
<comment type="similarity">
    <text evidence="1">Belongs to the peptidase S13 family.</text>
</comment>
<dbReference type="OrthoDB" id="9802627at2"/>
<dbReference type="GO" id="GO:0000270">
    <property type="term" value="P:peptidoglycan metabolic process"/>
    <property type="evidence" value="ECO:0007669"/>
    <property type="project" value="TreeGrafter"/>
</dbReference>